<dbReference type="EMBL" id="CAXHTB010000024">
    <property type="protein sequence ID" value="CAL0332800.1"/>
    <property type="molecule type" value="Genomic_DNA"/>
</dbReference>
<accession>A0AAV1YIN3</accession>
<keyword evidence="3" id="KW-1185">Reference proteome</keyword>
<sequence length="89" mass="9579">MPSAKQTKAASDRAKSGRVRSSTKATSDRDSCCTKCSPWSHDFNTPPEVWDGGVGFVSNEMIEAHFPAPAQDVKGVAKHTTPNEVMAEN</sequence>
<protein>
    <submittedName>
        <fullName evidence="2">Uncharacterized protein</fullName>
    </submittedName>
</protein>
<evidence type="ECO:0000256" key="1">
    <source>
        <dbReference type="SAM" id="MobiDB-lite"/>
    </source>
</evidence>
<dbReference type="AlphaFoldDB" id="A0AAV1YIN3"/>
<gene>
    <name evidence="2" type="ORF">LLUT_LOCUS33860</name>
</gene>
<evidence type="ECO:0000313" key="3">
    <source>
        <dbReference type="Proteomes" id="UP001497480"/>
    </source>
</evidence>
<evidence type="ECO:0000313" key="2">
    <source>
        <dbReference type="EMBL" id="CAL0332800.1"/>
    </source>
</evidence>
<proteinExistence type="predicted"/>
<dbReference type="Proteomes" id="UP001497480">
    <property type="component" value="Unassembled WGS sequence"/>
</dbReference>
<organism evidence="2 3">
    <name type="scientific">Lupinus luteus</name>
    <name type="common">European yellow lupine</name>
    <dbReference type="NCBI Taxonomy" id="3873"/>
    <lineage>
        <taxon>Eukaryota</taxon>
        <taxon>Viridiplantae</taxon>
        <taxon>Streptophyta</taxon>
        <taxon>Embryophyta</taxon>
        <taxon>Tracheophyta</taxon>
        <taxon>Spermatophyta</taxon>
        <taxon>Magnoliopsida</taxon>
        <taxon>eudicotyledons</taxon>
        <taxon>Gunneridae</taxon>
        <taxon>Pentapetalae</taxon>
        <taxon>rosids</taxon>
        <taxon>fabids</taxon>
        <taxon>Fabales</taxon>
        <taxon>Fabaceae</taxon>
        <taxon>Papilionoideae</taxon>
        <taxon>50 kb inversion clade</taxon>
        <taxon>genistoids sensu lato</taxon>
        <taxon>core genistoids</taxon>
        <taxon>Genisteae</taxon>
        <taxon>Lupinus</taxon>
    </lineage>
</organism>
<comment type="caution">
    <text evidence="2">The sequence shown here is derived from an EMBL/GenBank/DDBJ whole genome shotgun (WGS) entry which is preliminary data.</text>
</comment>
<feature type="region of interest" description="Disordered" evidence="1">
    <location>
        <begin position="1"/>
        <end position="31"/>
    </location>
</feature>
<name>A0AAV1YIN3_LUPLU</name>
<reference evidence="2 3" key="1">
    <citation type="submission" date="2024-03" db="EMBL/GenBank/DDBJ databases">
        <authorList>
            <person name="Martinez-Hernandez J."/>
        </authorList>
    </citation>
    <scope>NUCLEOTIDE SEQUENCE [LARGE SCALE GENOMIC DNA]</scope>
</reference>